<evidence type="ECO:0000256" key="1">
    <source>
        <dbReference type="ARBA" id="ARBA00023015"/>
    </source>
</evidence>
<dbReference type="PANTHER" id="PTHR33164:SF57">
    <property type="entry name" value="MARR-FAMILY TRANSCRIPTIONAL REGULATOR"/>
    <property type="match status" value="1"/>
</dbReference>
<dbReference type="PANTHER" id="PTHR33164">
    <property type="entry name" value="TRANSCRIPTIONAL REGULATOR, MARR FAMILY"/>
    <property type="match status" value="1"/>
</dbReference>
<evidence type="ECO:0000313" key="6">
    <source>
        <dbReference type="Proteomes" id="UP000319825"/>
    </source>
</evidence>
<dbReference type="InterPro" id="IPR000835">
    <property type="entry name" value="HTH_MarR-typ"/>
</dbReference>
<reference evidence="5 6" key="1">
    <citation type="submission" date="2019-07" db="EMBL/GenBank/DDBJ databases">
        <title>R&amp;d 2014.</title>
        <authorList>
            <person name="Klenk H.-P."/>
        </authorList>
    </citation>
    <scope>NUCLEOTIDE SEQUENCE [LARGE SCALE GENOMIC DNA]</scope>
    <source>
        <strain evidence="5 6">DSM 43868</strain>
    </source>
</reference>
<dbReference type="PRINTS" id="PR00598">
    <property type="entry name" value="HTHMARR"/>
</dbReference>
<keyword evidence="6" id="KW-1185">Reference proteome</keyword>
<feature type="domain" description="HTH marR-type" evidence="4">
    <location>
        <begin position="12"/>
        <end position="143"/>
    </location>
</feature>
<name>A0A562ICX2_MICOL</name>
<dbReference type="GO" id="GO:0003700">
    <property type="term" value="F:DNA-binding transcription factor activity"/>
    <property type="evidence" value="ECO:0007669"/>
    <property type="project" value="InterPro"/>
</dbReference>
<dbReference type="InterPro" id="IPR039422">
    <property type="entry name" value="MarR/SlyA-like"/>
</dbReference>
<dbReference type="InterPro" id="IPR023187">
    <property type="entry name" value="Tscrpt_reg_MarR-type_CS"/>
</dbReference>
<protein>
    <submittedName>
        <fullName evidence="5">Transcriptional regulator, MarR family</fullName>
    </submittedName>
</protein>
<dbReference type="GO" id="GO:0006950">
    <property type="term" value="P:response to stress"/>
    <property type="evidence" value="ECO:0007669"/>
    <property type="project" value="TreeGrafter"/>
</dbReference>
<keyword evidence="1" id="KW-0805">Transcription regulation</keyword>
<dbReference type="PROSITE" id="PS01117">
    <property type="entry name" value="HTH_MARR_1"/>
    <property type="match status" value="1"/>
</dbReference>
<evidence type="ECO:0000259" key="4">
    <source>
        <dbReference type="PROSITE" id="PS50995"/>
    </source>
</evidence>
<dbReference type="GO" id="GO:0003677">
    <property type="term" value="F:DNA binding"/>
    <property type="evidence" value="ECO:0007669"/>
    <property type="project" value="UniProtKB-KW"/>
</dbReference>
<dbReference type="InterPro" id="IPR036390">
    <property type="entry name" value="WH_DNA-bd_sf"/>
</dbReference>
<dbReference type="AlphaFoldDB" id="A0A562ICX2"/>
<dbReference type="SMART" id="SM00347">
    <property type="entry name" value="HTH_MARR"/>
    <property type="match status" value="1"/>
</dbReference>
<evidence type="ECO:0000256" key="2">
    <source>
        <dbReference type="ARBA" id="ARBA00023125"/>
    </source>
</evidence>
<proteinExistence type="predicted"/>
<dbReference type="RefSeq" id="WP_246140756.1">
    <property type="nucleotide sequence ID" value="NZ_BAAATQ010000261.1"/>
</dbReference>
<comment type="caution">
    <text evidence="5">The sequence shown here is derived from an EMBL/GenBank/DDBJ whole genome shotgun (WGS) entry which is preliminary data.</text>
</comment>
<evidence type="ECO:0000313" key="5">
    <source>
        <dbReference type="EMBL" id="TWH68830.1"/>
    </source>
</evidence>
<dbReference type="Proteomes" id="UP000319825">
    <property type="component" value="Unassembled WGS sequence"/>
</dbReference>
<keyword evidence="2" id="KW-0238">DNA-binding</keyword>
<accession>A0A562ICX2</accession>
<organism evidence="5 6">
    <name type="scientific">Micromonospora olivasterospora</name>
    <dbReference type="NCBI Taxonomy" id="1880"/>
    <lineage>
        <taxon>Bacteria</taxon>
        <taxon>Bacillati</taxon>
        <taxon>Actinomycetota</taxon>
        <taxon>Actinomycetes</taxon>
        <taxon>Micromonosporales</taxon>
        <taxon>Micromonosporaceae</taxon>
        <taxon>Micromonospora</taxon>
    </lineage>
</organism>
<dbReference type="InterPro" id="IPR036388">
    <property type="entry name" value="WH-like_DNA-bd_sf"/>
</dbReference>
<keyword evidence="3" id="KW-0804">Transcription</keyword>
<dbReference type="EMBL" id="VLKE01000001">
    <property type="protein sequence ID" value="TWH68830.1"/>
    <property type="molecule type" value="Genomic_DNA"/>
</dbReference>
<sequence length="146" mass="16872">MEDHLPEPLRAVEHEVTALLRRGRVLSWEIAREVHPDLEPNAYGLLLWLRRCDSVRLTDLAARLGVGKGTLSRQITGLEALGLVRRDPDPTDRRAWRLSLTEEGQRRFDAARASRLGSLRRTLRSWPTRDVEEFGRLLRRFNDALD</sequence>
<dbReference type="Gene3D" id="1.10.10.10">
    <property type="entry name" value="Winged helix-like DNA-binding domain superfamily/Winged helix DNA-binding domain"/>
    <property type="match status" value="1"/>
</dbReference>
<gene>
    <name evidence="5" type="ORF">JD77_03831</name>
</gene>
<dbReference type="PROSITE" id="PS50995">
    <property type="entry name" value="HTH_MARR_2"/>
    <property type="match status" value="1"/>
</dbReference>
<dbReference type="SUPFAM" id="SSF46785">
    <property type="entry name" value="Winged helix' DNA-binding domain"/>
    <property type="match status" value="1"/>
</dbReference>
<evidence type="ECO:0000256" key="3">
    <source>
        <dbReference type="ARBA" id="ARBA00023163"/>
    </source>
</evidence>
<dbReference type="Pfam" id="PF12802">
    <property type="entry name" value="MarR_2"/>
    <property type="match status" value="1"/>
</dbReference>